<comment type="caution">
    <text evidence="1">The sequence shown here is derived from an EMBL/GenBank/DDBJ whole genome shotgun (WGS) entry which is preliminary data.</text>
</comment>
<dbReference type="GO" id="GO:0016075">
    <property type="term" value="P:rRNA catabolic process"/>
    <property type="evidence" value="ECO:0007669"/>
    <property type="project" value="TreeGrafter"/>
</dbReference>
<dbReference type="Proteomes" id="UP000588647">
    <property type="component" value="Unassembled WGS sequence"/>
</dbReference>
<evidence type="ECO:0000313" key="2">
    <source>
        <dbReference type="Proteomes" id="UP000588647"/>
    </source>
</evidence>
<dbReference type="PANTHER" id="PTHR33988">
    <property type="entry name" value="ENDORIBONUCLEASE MAZF-RELATED"/>
    <property type="match status" value="1"/>
</dbReference>
<name>A0A7W6HHF1_9HYPH</name>
<dbReference type="InterPro" id="IPR011067">
    <property type="entry name" value="Plasmid_toxin/cell-grow_inhib"/>
</dbReference>
<dbReference type="RefSeq" id="WP_183210563.1">
    <property type="nucleotide sequence ID" value="NZ_JAAAMM010000005.1"/>
</dbReference>
<dbReference type="Gene3D" id="2.30.30.110">
    <property type="match status" value="1"/>
</dbReference>
<protein>
    <submittedName>
        <fullName evidence="1">mRNA interferase MazF</fullName>
        <ecNumber evidence="1">3.1.-.-</ecNumber>
    </submittedName>
</protein>
<keyword evidence="1" id="KW-0378">Hydrolase</keyword>
<sequence length="127" mass="13608">MKRGDVVLVSGKGDYGKSRPAVVVQADYFAEYLGSLTVVPFTSDVASEISIRVTIEANAANGLREKSQLMTDKIQTYPRAKVFGPIGTLEADQMVQLDRALIVFLQLAATLFASSPTVPLSSQGTDP</sequence>
<keyword evidence="2" id="KW-1185">Reference proteome</keyword>
<dbReference type="GO" id="GO:0003677">
    <property type="term" value="F:DNA binding"/>
    <property type="evidence" value="ECO:0007669"/>
    <property type="project" value="InterPro"/>
</dbReference>
<accession>A0A7W6HHF1</accession>
<dbReference type="GO" id="GO:0016787">
    <property type="term" value="F:hydrolase activity"/>
    <property type="evidence" value="ECO:0007669"/>
    <property type="project" value="UniProtKB-KW"/>
</dbReference>
<dbReference type="EMBL" id="JACIEM010000005">
    <property type="protein sequence ID" value="MBB4005007.1"/>
    <property type="molecule type" value="Genomic_DNA"/>
</dbReference>
<dbReference type="AlphaFoldDB" id="A0A7W6HHF1"/>
<dbReference type="SUPFAM" id="SSF50118">
    <property type="entry name" value="Cell growth inhibitor/plasmid maintenance toxic component"/>
    <property type="match status" value="1"/>
</dbReference>
<evidence type="ECO:0000313" key="1">
    <source>
        <dbReference type="EMBL" id="MBB4005007.1"/>
    </source>
</evidence>
<dbReference type="Pfam" id="PF02452">
    <property type="entry name" value="PemK_toxin"/>
    <property type="match status" value="1"/>
</dbReference>
<dbReference type="GO" id="GO:0004521">
    <property type="term" value="F:RNA endonuclease activity"/>
    <property type="evidence" value="ECO:0007669"/>
    <property type="project" value="TreeGrafter"/>
</dbReference>
<proteinExistence type="predicted"/>
<gene>
    <name evidence="1" type="ORF">GGR03_004102</name>
</gene>
<dbReference type="InterPro" id="IPR003477">
    <property type="entry name" value="PemK-like"/>
</dbReference>
<dbReference type="EC" id="3.1.-.-" evidence="1"/>
<organism evidence="1 2">
    <name type="scientific">Aurantimonas endophytica</name>
    <dbReference type="NCBI Taxonomy" id="1522175"/>
    <lineage>
        <taxon>Bacteria</taxon>
        <taxon>Pseudomonadati</taxon>
        <taxon>Pseudomonadota</taxon>
        <taxon>Alphaproteobacteria</taxon>
        <taxon>Hyphomicrobiales</taxon>
        <taxon>Aurantimonadaceae</taxon>
        <taxon>Aurantimonas</taxon>
    </lineage>
</organism>
<reference evidence="1 2" key="1">
    <citation type="submission" date="2020-08" db="EMBL/GenBank/DDBJ databases">
        <title>Genomic Encyclopedia of Type Strains, Phase IV (KMG-IV): sequencing the most valuable type-strain genomes for metagenomic binning, comparative biology and taxonomic classification.</title>
        <authorList>
            <person name="Goeker M."/>
        </authorList>
    </citation>
    <scope>NUCLEOTIDE SEQUENCE [LARGE SCALE GENOMIC DNA]</scope>
    <source>
        <strain evidence="1 2">DSM 103570</strain>
    </source>
</reference>
<dbReference type="GO" id="GO:0006402">
    <property type="term" value="P:mRNA catabolic process"/>
    <property type="evidence" value="ECO:0007669"/>
    <property type="project" value="TreeGrafter"/>
</dbReference>